<evidence type="ECO:0000259" key="8">
    <source>
        <dbReference type="Pfam" id="PF00218"/>
    </source>
</evidence>
<evidence type="ECO:0000313" key="10">
    <source>
        <dbReference type="Proteomes" id="UP001595783"/>
    </source>
</evidence>
<evidence type="ECO:0000256" key="6">
    <source>
        <dbReference type="ARBA" id="ARBA00023141"/>
    </source>
</evidence>
<feature type="non-terminal residue" evidence="9">
    <location>
        <position position="1"/>
    </location>
</feature>
<dbReference type="InterPro" id="IPR013785">
    <property type="entry name" value="Aldolase_TIM"/>
</dbReference>
<comment type="caution">
    <text evidence="9">The sequence shown here is derived from an EMBL/GenBank/DDBJ whole genome shotgun (WGS) entry which is preliminary data.</text>
</comment>
<feature type="domain" description="Indole-3-glycerol phosphate synthase" evidence="8">
    <location>
        <begin position="75"/>
        <end position="151"/>
    </location>
</feature>
<dbReference type="InterPro" id="IPR011060">
    <property type="entry name" value="RibuloseP-bd_barrel"/>
</dbReference>
<proteinExistence type="predicted"/>
<evidence type="ECO:0000256" key="3">
    <source>
        <dbReference type="ARBA" id="ARBA00012362"/>
    </source>
</evidence>
<gene>
    <name evidence="9" type="ORF">ACFOPX_00750</name>
</gene>
<keyword evidence="6" id="KW-0057">Aromatic amino acid biosynthesis</keyword>
<sequence>IADVYFDNDLAYVPRLDAQALARSSTNPRQILRLDASMELEVLLAQIEHAHEHIHALLLDFTHLYTQGVPALESLDLLGYVRRLSSKPLIHQDYFLKPYQLLESVVHGSDAIVLNVQLLGADFKSMHAYATRLGLLSIAEVSSTQDLKTSILARSQTLYLRGDFKPLLELTPQRKTILKDADPACPDNTYGVDSLIIS</sequence>
<organism evidence="9 10">
    <name type="scientific">Helicobacter baculiformis</name>
    <dbReference type="NCBI Taxonomy" id="427351"/>
    <lineage>
        <taxon>Bacteria</taxon>
        <taxon>Pseudomonadati</taxon>
        <taxon>Campylobacterota</taxon>
        <taxon>Epsilonproteobacteria</taxon>
        <taxon>Campylobacterales</taxon>
        <taxon>Helicobacteraceae</taxon>
        <taxon>Helicobacter</taxon>
    </lineage>
</organism>
<dbReference type="Proteomes" id="UP001595783">
    <property type="component" value="Unassembled WGS sequence"/>
</dbReference>
<keyword evidence="4" id="KW-0028">Amino-acid biosynthesis</keyword>
<evidence type="ECO:0000256" key="5">
    <source>
        <dbReference type="ARBA" id="ARBA00022822"/>
    </source>
</evidence>
<dbReference type="InterPro" id="IPR013798">
    <property type="entry name" value="Indole-3-glycerol_P_synth_dom"/>
</dbReference>
<keyword evidence="10" id="KW-1185">Reference proteome</keyword>
<dbReference type="EC" id="4.1.1.48" evidence="3"/>
<evidence type="ECO:0000313" key="9">
    <source>
        <dbReference type="EMBL" id="MFC3847066.1"/>
    </source>
</evidence>
<name>A0ABV7ZI48_9HELI</name>
<evidence type="ECO:0000256" key="7">
    <source>
        <dbReference type="ARBA" id="ARBA00023239"/>
    </source>
</evidence>
<evidence type="ECO:0000256" key="1">
    <source>
        <dbReference type="ARBA" id="ARBA00001633"/>
    </source>
</evidence>
<dbReference type="Pfam" id="PF00218">
    <property type="entry name" value="IGPS"/>
    <property type="match status" value="1"/>
</dbReference>
<reference evidence="10" key="1">
    <citation type="journal article" date="2019" name="Int. J. Syst. Evol. Microbiol.">
        <title>The Global Catalogue of Microorganisms (GCM) 10K type strain sequencing project: providing services to taxonomists for standard genome sequencing and annotation.</title>
        <authorList>
            <consortium name="The Broad Institute Genomics Platform"/>
            <consortium name="The Broad Institute Genome Sequencing Center for Infectious Disease"/>
            <person name="Wu L."/>
            <person name="Ma J."/>
        </authorList>
    </citation>
    <scope>NUCLEOTIDE SEQUENCE [LARGE SCALE GENOMIC DNA]</scope>
    <source>
        <strain evidence="10">CCUG 53816</strain>
    </source>
</reference>
<comment type="pathway">
    <text evidence="2">Amino-acid biosynthesis; L-tryptophan biosynthesis; L-tryptophan from chorismate: step 4/5.</text>
</comment>
<protein>
    <recommendedName>
        <fullName evidence="3">indole-3-glycerol-phosphate synthase</fullName>
        <ecNumber evidence="3">4.1.1.48</ecNumber>
    </recommendedName>
</protein>
<dbReference type="SUPFAM" id="SSF51366">
    <property type="entry name" value="Ribulose-phoshate binding barrel"/>
    <property type="match status" value="1"/>
</dbReference>
<keyword evidence="5" id="KW-0822">Tryptophan biosynthesis</keyword>
<dbReference type="RefSeq" id="WP_382262271.1">
    <property type="nucleotide sequence ID" value="NZ_JBHRZO010000002.1"/>
</dbReference>
<accession>A0ABV7ZI48</accession>
<keyword evidence="7" id="KW-0456">Lyase</keyword>
<dbReference type="EMBL" id="JBHRZO010000002">
    <property type="protein sequence ID" value="MFC3847066.1"/>
    <property type="molecule type" value="Genomic_DNA"/>
</dbReference>
<evidence type="ECO:0000256" key="2">
    <source>
        <dbReference type="ARBA" id="ARBA00004696"/>
    </source>
</evidence>
<dbReference type="Gene3D" id="3.20.20.70">
    <property type="entry name" value="Aldolase class I"/>
    <property type="match status" value="1"/>
</dbReference>
<evidence type="ECO:0000256" key="4">
    <source>
        <dbReference type="ARBA" id="ARBA00022605"/>
    </source>
</evidence>
<comment type="catalytic activity">
    <reaction evidence="1">
        <text>1-(2-carboxyphenylamino)-1-deoxy-D-ribulose 5-phosphate + H(+) = (1S,2R)-1-C-(indol-3-yl)glycerol 3-phosphate + CO2 + H2O</text>
        <dbReference type="Rhea" id="RHEA:23476"/>
        <dbReference type="ChEBI" id="CHEBI:15377"/>
        <dbReference type="ChEBI" id="CHEBI:15378"/>
        <dbReference type="ChEBI" id="CHEBI:16526"/>
        <dbReference type="ChEBI" id="CHEBI:58613"/>
        <dbReference type="ChEBI" id="CHEBI:58866"/>
        <dbReference type="EC" id="4.1.1.48"/>
    </reaction>
</comment>